<dbReference type="Pfam" id="PF01850">
    <property type="entry name" value="PIN"/>
    <property type="match status" value="1"/>
</dbReference>
<keyword evidence="5 6" id="KW-0460">Magnesium</keyword>
<dbReference type="InterPro" id="IPR029060">
    <property type="entry name" value="PIN-like_dom_sf"/>
</dbReference>
<accession>A0ABX6YIF6</accession>
<reference evidence="8 9" key="1">
    <citation type="submission" date="2020-12" db="EMBL/GenBank/DDBJ databases">
        <title>Microbacterium sp. HY060.</title>
        <authorList>
            <person name="Zhou J."/>
        </authorList>
    </citation>
    <scope>NUCLEOTIDE SEQUENCE [LARGE SCALE GENOMIC DNA]</scope>
    <source>
        <strain evidence="8 9">HY60</strain>
    </source>
</reference>
<name>A0ABX6YIF6_9MICO</name>
<keyword evidence="9" id="KW-1185">Reference proteome</keyword>
<evidence type="ECO:0000256" key="2">
    <source>
        <dbReference type="ARBA" id="ARBA00022722"/>
    </source>
</evidence>
<dbReference type="Proteomes" id="UP000662814">
    <property type="component" value="Chromosome"/>
</dbReference>
<dbReference type="HAMAP" id="MF_00265">
    <property type="entry name" value="VapC_Nob1"/>
    <property type="match status" value="1"/>
</dbReference>
<evidence type="ECO:0000256" key="4">
    <source>
        <dbReference type="ARBA" id="ARBA00022801"/>
    </source>
</evidence>
<dbReference type="InterPro" id="IPR022907">
    <property type="entry name" value="VapC_family"/>
</dbReference>
<dbReference type="InterPro" id="IPR002716">
    <property type="entry name" value="PIN_dom"/>
</dbReference>
<evidence type="ECO:0000256" key="1">
    <source>
        <dbReference type="ARBA" id="ARBA00022649"/>
    </source>
</evidence>
<keyword evidence="6" id="KW-0800">Toxin</keyword>
<dbReference type="EMBL" id="CP061169">
    <property type="protein sequence ID" value="QPZ38594.1"/>
    <property type="molecule type" value="Genomic_DNA"/>
</dbReference>
<feature type="binding site" evidence="6">
    <location>
        <position position="93"/>
    </location>
    <ligand>
        <name>Mg(2+)</name>
        <dbReference type="ChEBI" id="CHEBI:18420"/>
    </ligand>
</feature>
<keyword evidence="2 6" id="KW-0540">Nuclease</keyword>
<comment type="similarity">
    <text evidence="6">Belongs to the PINc/VapC protein family.</text>
</comment>
<keyword evidence="1 6" id="KW-1277">Toxin-antitoxin system</keyword>
<proteinExistence type="inferred from homology"/>
<evidence type="ECO:0000256" key="3">
    <source>
        <dbReference type="ARBA" id="ARBA00022723"/>
    </source>
</evidence>
<evidence type="ECO:0000256" key="6">
    <source>
        <dbReference type="HAMAP-Rule" id="MF_00265"/>
    </source>
</evidence>
<evidence type="ECO:0000259" key="7">
    <source>
        <dbReference type="Pfam" id="PF01850"/>
    </source>
</evidence>
<dbReference type="SUPFAM" id="SSF88723">
    <property type="entry name" value="PIN domain-like"/>
    <property type="match status" value="1"/>
</dbReference>
<dbReference type="Gene3D" id="3.40.50.1010">
    <property type="entry name" value="5'-nuclease"/>
    <property type="match status" value="1"/>
</dbReference>
<sequence>MIVLDASIVIALLSNDDDHHNRAVSFFHSTFSEGYIAHSLTLAEILVGPVRARRETVALRAIDGLGISEWSPGEGSAARLATLRAESSLKLPDCCVLDAAIETSSSLATFDQKLATTAAALGVRVATDGRH</sequence>
<keyword evidence="4 6" id="KW-0378">Hydrolase</keyword>
<gene>
    <name evidence="6" type="primary">vapC</name>
    <name evidence="8" type="ORF">HCR76_00315</name>
</gene>
<keyword evidence="3 6" id="KW-0479">Metal-binding</keyword>
<protein>
    <recommendedName>
        <fullName evidence="6">Ribonuclease VapC</fullName>
        <shortName evidence="6">RNase VapC</shortName>
        <ecNumber evidence="6">3.1.-.-</ecNumber>
    </recommendedName>
    <alternativeName>
        <fullName evidence="6">Toxin VapC</fullName>
    </alternativeName>
</protein>
<comment type="cofactor">
    <cofactor evidence="6">
        <name>Mg(2+)</name>
        <dbReference type="ChEBI" id="CHEBI:18420"/>
    </cofactor>
</comment>
<feature type="binding site" evidence="6">
    <location>
        <position position="5"/>
    </location>
    <ligand>
        <name>Mg(2+)</name>
        <dbReference type="ChEBI" id="CHEBI:18420"/>
    </ligand>
</feature>
<evidence type="ECO:0000313" key="9">
    <source>
        <dbReference type="Proteomes" id="UP000662814"/>
    </source>
</evidence>
<dbReference type="RefSeq" id="WP_166986035.1">
    <property type="nucleotide sequence ID" value="NZ_CP061169.1"/>
</dbReference>
<feature type="domain" description="PIN" evidence="7">
    <location>
        <begin position="2"/>
        <end position="118"/>
    </location>
</feature>
<comment type="function">
    <text evidence="6">Toxic component of a toxin-antitoxin (TA) system. An RNase.</text>
</comment>
<evidence type="ECO:0000256" key="5">
    <source>
        <dbReference type="ARBA" id="ARBA00022842"/>
    </source>
</evidence>
<organism evidence="8 9">
    <name type="scientific">Paramicrobacterium chengjingii</name>
    <dbReference type="NCBI Taxonomy" id="2769067"/>
    <lineage>
        <taxon>Bacteria</taxon>
        <taxon>Bacillati</taxon>
        <taxon>Actinomycetota</taxon>
        <taxon>Actinomycetes</taxon>
        <taxon>Micrococcales</taxon>
        <taxon>Microbacteriaceae</taxon>
        <taxon>Paramicrobacterium</taxon>
    </lineage>
</organism>
<evidence type="ECO:0000313" key="8">
    <source>
        <dbReference type="EMBL" id="QPZ38594.1"/>
    </source>
</evidence>
<dbReference type="EC" id="3.1.-.-" evidence="6"/>